<protein>
    <submittedName>
        <fullName evidence="1">Uncharacterized protein</fullName>
    </submittedName>
</protein>
<name>A0A0F8ZBM9_9ZZZZ</name>
<comment type="caution">
    <text evidence="1">The sequence shown here is derived from an EMBL/GenBank/DDBJ whole genome shotgun (WGS) entry which is preliminary data.</text>
</comment>
<sequence>MNRYHELLDVDRITAEMYGVILKGQKNQLPLSKNEIEHLDELEEEIDSVLDMVDYEFFFPSKEKFWEDNLL</sequence>
<proteinExistence type="predicted"/>
<dbReference type="AlphaFoldDB" id="A0A0F8ZBM9"/>
<evidence type="ECO:0000313" key="1">
    <source>
        <dbReference type="EMBL" id="KKK91168.1"/>
    </source>
</evidence>
<accession>A0A0F8ZBM9</accession>
<gene>
    <name evidence="1" type="ORF">LCGC14_2715680</name>
</gene>
<organism evidence="1">
    <name type="scientific">marine sediment metagenome</name>
    <dbReference type="NCBI Taxonomy" id="412755"/>
    <lineage>
        <taxon>unclassified sequences</taxon>
        <taxon>metagenomes</taxon>
        <taxon>ecological metagenomes</taxon>
    </lineage>
</organism>
<dbReference type="EMBL" id="LAZR01048773">
    <property type="protein sequence ID" value="KKK91168.1"/>
    <property type="molecule type" value="Genomic_DNA"/>
</dbReference>
<reference evidence="1" key="1">
    <citation type="journal article" date="2015" name="Nature">
        <title>Complex archaea that bridge the gap between prokaryotes and eukaryotes.</title>
        <authorList>
            <person name="Spang A."/>
            <person name="Saw J.H."/>
            <person name="Jorgensen S.L."/>
            <person name="Zaremba-Niedzwiedzka K."/>
            <person name="Martijn J."/>
            <person name="Lind A.E."/>
            <person name="van Eijk R."/>
            <person name="Schleper C."/>
            <person name="Guy L."/>
            <person name="Ettema T.J."/>
        </authorList>
    </citation>
    <scope>NUCLEOTIDE SEQUENCE</scope>
</reference>